<organism evidence="4 5">
    <name type="scientific">Aplysia californica</name>
    <name type="common">California sea hare</name>
    <dbReference type="NCBI Taxonomy" id="6500"/>
    <lineage>
        <taxon>Eukaryota</taxon>
        <taxon>Metazoa</taxon>
        <taxon>Spiralia</taxon>
        <taxon>Lophotrochozoa</taxon>
        <taxon>Mollusca</taxon>
        <taxon>Gastropoda</taxon>
        <taxon>Heterobranchia</taxon>
        <taxon>Euthyneura</taxon>
        <taxon>Tectipleura</taxon>
        <taxon>Aplysiida</taxon>
        <taxon>Aplysioidea</taxon>
        <taxon>Aplysiidae</taxon>
        <taxon>Aplysia</taxon>
    </lineage>
</organism>
<dbReference type="PROSITE" id="PS50015">
    <property type="entry name" value="SAP_B"/>
    <property type="match status" value="1"/>
</dbReference>
<dbReference type="SMART" id="SM00741">
    <property type="entry name" value="SapB"/>
    <property type="match status" value="1"/>
</dbReference>
<protein>
    <submittedName>
        <fullName evidence="5">Acyloxyacyl hydrolase</fullName>
    </submittedName>
</protein>
<dbReference type="InterPro" id="IPR036514">
    <property type="entry name" value="SGNH_hydro_sf"/>
</dbReference>
<name>A0ABM0JW35_APLCA</name>
<evidence type="ECO:0000313" key="4">
    <source>
        <dbReference type="Proteomes" id="UP000694888"/>
    </source>
</evidence>
<dbReference type="Gene3D" id="1.10.225.10">
    <property type="entry name" value="Saposin-like"/>
    <property type="match status" value="1"/>
</dbReference>
<dbReference type="InterPro" id="IPR039676">
    <property type="entry name" value="AOAH"/>
</dbReference>
<evidence type="ECO:0000313" key="5">
    <source>
        <dbReference type="RefSeq" id="XP_005102876.2"/>
    </source>
</evidence>
<proteinExistence type="predicted"/>
<feature type="signal peptide" evidence="2">
    <location>
        <begin position="1"/>
        <end position="22"/>
    </location>
</feature>
<dbReference type="Pfam" id="PF00657">
    <property type="entry name" value="Lipase_GDSL"/>
    <property type="match status" value="1"/>
</dbReference>
<keyword evidence="1" id="KW-1015">Disulfide bond</keyword>
<keyword evidence="5" id="KW-0378">Hydrolase</keyword>
<feature type="domain" description="Saposin B-type" evidence="3">
    <location>
        <begin position="37"/>
        <end position="116"/>
    </location>
</feature>
<dbReference type="InterPro" id="IPR001087">
    <property type="entry name" value="GDSL"/>
</dbReference>
<keyword evidence="2" id="KW-0732">Signal</keyword>
<dbReference type="InterPro" id="IPR008139">
    <property type="entry name" value="SaposinB_dom"/>
</dbReference>
<dbReference type="PANTHER" id="PTHR15010:SF0">
    <property type="entry name" value="ACYLOXYACYL HYDROLASE"/>
    <property type="match status" value="1"/>
</dbReference>
<dbReference type="PANTHER" id="PTHR15010">
    <property type="entry name" value="ACYLOXYACYL HYDROLASE"/>
    <property type="match status" value="1"/>
</dbReference>
<reference evidence="5" key="1">
    <citation type="submission" date="2025-08" db="UniProtKB">
        <authorList>
            <consortium name="RefSeq"/>
        </authorList>
    </citation>
    <scope>IDENTIFICATION</scope>
</reference>
<dbReference type="GO" id="GO:0016787">
    <property type="term" value="F:hydrolase activity"/>
    <property type="evidence" value="ECO:0007669"/>
    <property type="project" value="UniProtKB-KW"/>
</dbReference>
<dbReference type="InterPro" id="IPR011001">
    <property type="entry name" value="Saposin-like"/>
</dbReference>
<dbReference type="SUPFAM" id="SSF47862">
    <property type="entry name" value="Saposin"/>
    <property type="match status" value="1"/>
</dbReference>
<dbReference type="SUPFAM" id="SSF52266">
    <property type="entry name" value="SGNH hydrolase"/>
    <property type="match status" value="1"/>
</dbReference>
<accession>A0ABM0JW35</accession>
<dbReference type="GeneID" id="101863596"/>
<dbReference type="RefSeq" id="XP_005102876.2">
    <property type="nucleotide sequence ID" value="XM_005102819.3"/>
</dbReference>
<dbReference type="Proteomes" id="UP000694888">
    <property type="component" value="Unplaced"/>
</dbReference>
<dbReference type="InterPro" id="IPR048593">
    <property type="entry name" value="AOAH_Saposin_N"/>
</dbReference>
<dbReference type="Gene3D" id="3.40.50.1110">
    <property type="entry name" value="SGNH hydrolase"/>
    <property type="match status" value="1"/>
</dbReference>
<gene>
    <name evidence="5" type="primary">LOC101863596</name>
</gene>
<feature type="chain" id="PRO_5045507490" evidence="2">
    <location>
        <begin position="23"/>
        <end position="585"/>
    </location>
</feature>
<sequence>MSKELSSAVVLLLLLCCTRGFGAPTEERKPTHENINGGYGCAACTALVAIVEQLAEIKNSTVVETLDYLCYILPVELRPSCRAALEFLGPMLVVLVEHKVGPDVACHALTFCYTNPGQPTCHSMIPPLHRRLKGPSMTFEEKVLEAKQRIQFRMKKTRGPQNICEVPGVKDICNWLRKAFKGRKPSVDFDNDMFSISQGLRGSSWRGKDCSDTSRNVYPGTKPLAEDRTFDSNCNGIFGVNKKTARSYEEELCGASQPRGVAVLGDSISAHFHMPPQWLDATLISEKVFEHLILVVENEIDWPMLSTVTGHGKNNWTEVITGPIDSLYLRIRDRNRCNHRDYQNIAANGEDSIGMQNLVKTLARNPQRDHPIIVLYALIGNDVCNGYPDTVAHMTTPQAMYDNTVNTLEHLHATLPNNSHVIMMGLADARILYNSMGHRIHPVATHWGHFTYGQFYDFMNCLQISPCSGWLTTNGTLRNLTAERAEELSEALRKVYRDHKKSYYNFDLHFIENPMPNAVREWVKHGGEAWQLIEPSDGFHSNQIGQALLAKVLWREFETKHPEILGPVNPNNEEIGRLFGNQGGY</sequence>
<evidence type="ECO:0000256" key="2">
    <source>
        <dbReference type="SAM" id="SignalP"/>
    </source>
</evidence>
<evidence type="ECO:0000259" key="3">
    <source>
        <dbReference type="PROSITE" id="PS50015"/>
    </source>
</evidence>
<dbReference type="Pfam" id="PF20825">
    <property type="entry name" value="Saposin"/>
    <property type="match status" value="1"/>
</dbReference>
<evidence type="ECO:0000256" key="1">
    <source>
        <dbReference type="ARBA" id="ARBA00023157"/>
    </source>
</evidence>
<keyword evidence="4" id="KW-1185">Reference proteome</keyword>